<evidence type="ECO:0000313" key="2">
    <source>
        <dbReference type="Proteomes" id="UP001281147"/>
    </source>
</evidence>
<sequence>MASTLYSHGRLLFARQAASGSSSSGSQSGSTGDAFLDLVSSPFDSEFSSNSFLSALAFSIPMTVALTLAFCFLRPYNNVVYAPRAKHADSKHAPPQIEKGLFSWVKTLMRTKEADLVEKAGLDAAIFMRFTRMMRNIFSILTVIGCGILIPTVLVSADSTFSDGAGFFNRLTPVYMYGSSGFWSYVVVAYLFDAVIFYFLWTNYRAVLRMRRAYLDSKDYQRSLHSRTLLLTDIPNNLRSDEGIVRITEEVKASGDTPRAAIARNVKDLPELIEEHEEAVKKLESVLAKYLKDPDHLPAKRPTCKASKKDKAYTAGQEVDAIEYLTARIKTLETEIKEVRLSVDKRNAMSFGFATYEDISTAHNVAYVSRKKAPEGSIIRLAPKPNDLIWKNLPMLKKQRNWQNFINNLWVALLTVAWIVPNILIAVFLSNLSHLGQVWDGFQGTLYAHPTFWAIVQGIVAPAITTLFYYFLPSIFRQLATKAGDVTRTGRERHVMHKLFSFFLVNNLIVFSLFSAAWGFIAAVIGASEGGADGWDAVAGSQPVGRVVTALITVAPYWCSWLLQRNLGAAIDLSQFARLTWGSFSRRYLHPTPREVIELTAPQPFEYAAYYNYFLFYAAVTLCFGGLQPLTLAITALYFWMDSFSKKYMILYIFVTKYESGGMFWRSLFNRVLVCTILGNLVIALLVVAQGSTYVMVAAMAPLPFLILAFKWYCARTFDDPIHYYSEGQKLRDEEINIGGELKKRRGDRVGTRFGHPALYKPLMTPMVSAKSQHLLKQVYSGRTSLDDMGTAAGYSDVYMDAMDSNQPGKTSGNTGPFEIVNENQMDYEHWKNNPEFRDEAGELFGHPADMVRPGTPGTMMSAATRTGTWETDRSRSQSRDPYQSSREQSVGPHDRGRAASRDSDLTRVADGGVDYPRGYHPTPTTDTFNIPGARHQDSREGLVTHAARMARSPPPQLPTPEAPAPGGFGQVGQIGLDYTPAGTPYQDDNTSYDYFRRGRSR</sequence>
<proteinExistence type="predicted"/>
<dbReference type="EMBL" id="JAUTXU010000066">
    <property type="protein sequence ID" value="KAK3712915.1"/>
    <property type="molecule type" value="Genomic_DNA"/>
</dbReference>
<comment type="caution">
    <text evidence="1">The sequence shown here is derived from an EMBL/GenBank/DDBJ whole genome shotgun (WGS) entry which is preliminary data.</text>
</comment>
<reference evidence="1" key="1">
    <citation type="submission" date="2023-07" db="EMBL/GenBank/DDBJ databases">
        <title>Black Yeasts Isolated from many extreme environments.</title>
        <authorList>
            <person name="Coleine C."/>
            <person name="Stajich J.E."/>
            <person name="Selbmann L."/>
        </authorList>
    </citation>
    <scope>NUCLEOTIDE SEQUENCE</scope>
    <source>
        <strain evidence="1">CCFEE 5714</strain>
    </source>
</reference>
<keyword evidence="2" id="KW-1185">Reference proteome</keyword>
<name>A0ACC3NA80_9PEZI</name>
<gene>
    <name evidence="1" type="ORF">LTR37_008800</name>
</gene>
<dbReference type="Proteomes" id="UP001281147">
    <property type="component" value="Unassembled WGS sequence"/>
</dbReference>
<evidence type="ECO:0000313" key="1">
    <source>
        <dbReference type="EMBL" id="KAK3712915.1"/>
    </source>
</evidence>
<accession>A0ACC3NA80</accession>
<protein>
    <submittedName>
        <fullName evidence="1">Uncharacterized protein</fullName>
    </submittedName>
</protein>
<organism evidence="1 2">
    <name type="scientific">Vermiconidia calcicola</name>
    <dbReference type="NCBI Taxonomy" id="1690605"/>
    <lineage>
        <taxon>Eukaryota</taxon>
        <taxon>Fungi</taxon>
        <taxon>Dikarya</taxon>
        <taxon>Ascomycota</taxon>
        <taxon>Pezizomycotina</taxon>
        <taxon>Dothideomycetes</taxon>
        <taxon>Dothideomycetidae</taxon>
        <taxon>Mycosphaerellales</taxon>
        <taxon>Extremaceae</taxon>
        <taxon>Vermiconidia</taxon>
    </lineage>
</organism>